<dbReference type="EMBL" id="AE017344">
    <property type="protein sequence ID" value="AAW42759.1"/>
    <property type="molecule type" value="Genomic_DNA"/>
</dbReference>
<protein>
    <submittedName>
        <fullName evidence="3">Uncharacterized protein</fullName>
    </submittedName>
</protein>
<dbReference type="Proteomes" id="UP000002149">
    <property type="component" value="Chromosome 4"/>
</dbReference>
<dbReference type="InParanoid" id="Q5KHH9"/>
<sequence length="535" mass="58385">MQSQGVPAGEQTALVLLDAGRYASSPAAVQDQKVREGFEDLTRVILEGGYGIKRRDVGGLGLGWEGLKVELPTQVKLAVIEMMGREGNLWGMITAFERMYPDLPVPSLASASAITSTSTMMATTASVVGELQENVMEAEATTAKLTPEEVIEEEIPTLSSMMARERAARAGRDWLGRARHSDADISASTSVYMAESTESTETMELEPPSRRPFSAYLPSIPMPLSLLPSSSEPARACTNLTAFDDANAIPPDYMIKTMLHYIYVHRHPDPDAMFHGERGRQNVREMGLYVCRAGLRFAALEQVRWLSQVVASFSSSTPASTSSHPIANPRPKITQPRIHPNPLWFNTTLRIVLSSSGRKKKAIAKTGVLRDEIEELERRLEEEIGVLEMLRTSGADVANVVSASASGDENSVDTSEGQPNDRVTSTASFAPNSHINIDIPAHLESLQTKLDQLASLKEEIQHRQEMVLAVKRRAKDRAAEAQAAEAAAEAQSLIEARADETEAAATESEMETQMKMKEKEKRQGKEVDVSGVALA</sequence>
<feature type="region of interest" description="Disordered" evidence="2">
    <location>
        <begin position="316"/>
        <end position="339"/>
    </location>
</feature>
<evidence type="ECO:0000256" key="1">
    <source>
        <dbReference type="SAM" id="Coils"/>
    </source>
</evidence>
<evidence type="ECO:0000313" key="4">
    <source>
        <dbReference type="Proteomes" id="UP000002149"/>
    </source>
</evidence>
<dbReference type="PaxDb" id="214684-Q5KHH9"/>
<feature type="compositionally biased region" description="Polar residues" evidence="2">
    <location>
        <begin position="412"/>
        <end position="429"/>
    </location>
</feature>
<name>Q5KHH9_CRYD1</name>
<feature type="compositionally biased region" description="Basic and acidic residues" evidence="2">
    <location>
        <begin position="512"/>
        <end position="528"/>
    </location>
</feature>
<dbReference type="RefSeq" id="XP_570066.1">
    <property type="nucleotide sequence ID" value="XM_570066.1"/>
</dbReference>
<organism evidence="3 4">
    <name type="scientific">Cryptococcus deneoformans (strain JEC21 / ATCC MYA-565)</name>
    <name type="common">Cryptococcus neoformans var. neoformans serotype D</name>
    <dbReference type="NCBI Taxonomy" id="214684"/>
    <lineage>
        <taxon>Eukaryota</taxon>
        <taxon>Fungi</taxon>
        <taxon>Dikarya</taxon>
        <taxon>Basidiomycota</taxon>
        <taxon>Agaricomycotina</taxon>
        <taxon>Tremellomycetes</taxon>
        <taxon>Tremellales</taxon>
        <taxon>Cryptococcaceae</taxon>
        <taxon>Cryptococcus</taxon>
        <taxon>Cryptococcus neoformans species complex</taxon>
    </lineage>
</organism>
<dbReference type="AlphaFoldDB" id="Q5KHH9"/>
<dbReference type="KEGG" id="cne:CND06430"/>
<accession>Q5KHH9</accession>
<reference evidence="3 4" key="1">
    <citation type="journal article" date="2005" name="Science">
        <title>The genome of the basidiomycetous yeast and human pathogen Cryptococcus neoformans.</title>
        <authorList>
            <person name="Loftus B.J."/>
            <person name="Fung E."/>
            <person name="Roncaglia P."/>
            <person name="Rowley D."/>
            <person name="Amedeo P."/>
            <person name="Bruno D."/>
            <person name="Vamathevan J."/>
            <person name="Miranda M."/>
            <person name="Anderson I.J."/>
            <person name="Fraser J.A."/>
            <person name="Allen J.E."/>
            <person name="Bosdet I.E."/>
            <person name="Brent M.R."/>
            <person name="Chiu R."/>
            <person name="Doering T.L."/>
            <person name="Donlin M.J."/>
            <person name="D'Souza C.A."/>
            <person name="Fox D.S."/>
            <person name="Grinberg V."/>
            <person name="Fu J."/>
            <person name="Fukushima M."/>
            <person name="Haas B.J."/>
            <person name="Huang J.C."/>
            <person name="Janbon G."/>
            <person name="Jones S.J."/>
            <person name="Koo H.L."/>
            <person name="Krzywinski M.I."/>
            <person name="Kwon-Chung J.K."/>
            <person name="Lengeler K.B."/>
            <person name="Maiti R."/>
            <person name="Marra M.A."/>
            <person name="Marra R.E."/>
            <person name="Mathewson C.A."/>
            <person name="Mitchell T.G."/>
            <person name="Pertea M."/>
            <person name="Riggs F.R."/>
            <person name="Salzberg S.L."/>
            <person name="Schein J.E."/>
            <person name="Shvartsbeyn A."/>
            <person name="Shin H."/>
            <person name="Shumway M."/>
            <person name="Specht C.A."/>
            <person name="Suh B.B."/>
            <person name="Tenney A."/>
            <person name="Utterback T.R."/>
            <person name="Wickes B.L."/>
            <person name="Wortman J.R."/>
            <person name="Wye N.H."/>
            <person name="Kronstad J.W."/>
            <person name="Lodge J.K."/>
            <person name="Heitman J."/>
            <person name="Davis R.W."/>
            <person name="Fraser C.M."/>
            <person name="Hyman R.W."/>
        </authorList>
    </citation>
    <scope>NUCLEOTIDE SEQUENCE [LARGE SCALE GENOMIC DNA]</scope>
    <source>
        <strain evidence="4">JEC21 / ATCC MYA-565</strain>
    </source>
</reference>
<proteinExistence type="predicted"/>
<gene>
    <name evidence="3" type="ordered locus">CND06430</name>
</gene>
<feature type="region of interest" description="Disordered" evidence="2">
    <location>
        <begin position="403"/>
        <end position="429"/>
    </location>
</feature>
<feature type="coiled-coil region" evidence="1">
    <location>
        <begin position="443"/>
        <end position="491"/>
    </location>
</feature>
<keyword evidence="1" id="KW-0175">Coiled coil</keyword>
<dbReference type="GeneID" id="3257083"/>
<feature type="region of interest" description="Disordered" evidence="2">
    <location>
        <begin position="499"/>
        <end position="535"/>
    </location>
</feature>
<dbReference type="HOGENOM" id="CLU_509001_0_0_1"/>
<keyword evidence="4" id="KW-1185">Reference proteome</keyword>
<evidence type="ECO:0000256" key="2">
    <source>
        <dbReference type="SAM" id="MobiDB-lite"/>
    </source>
</evidence>
<evidence type="ECO:0000313" key="3">
    <source>
        <dbReference type="EMBL" id="AAW42759.1"/>
    </source>
</evidence>
<dbReference type="VEuPathDB" id="FungiDB:CND06430"/>
<feature type="coiled-coil region" evidence="1">
    <location>
        <begin position="359"/>
        <end position="393"/>
    </location>
</feature>